<name>A0ABP4HA24_9PSEU</name>
<evidence type="ECO:0000313" key="3">
    <source>
        <dbReference type="Proteomes" id="UP001500653"/>
    </source>
</evidence>
<feature type="compositionally biased region" description="Basic residues" evidence="1">
    <location>
        <begin position="57"/>
        <end position="67"/>
    </location>
</feature>
<reference evidence="3" key="1">
    <citation type="journal article" date="2019" name="Int. J. Syst. Evol. Microbiol.">
        <title>The Global Catalogue of Microorganisms (GCM) 10K type strain sequencing project: providing services to taxonomists for standard genome sequencing and annotation.</title>
        <authorList>
            <consortium name="The Broad Institute Genomics Platform"/>
            <consortium name="The Broad Institute Genome Sequencing Center for Infectious Disease"/>
            <person name="Wu L."/>
            <person name="Ma J."/>
        </authorList>
    </citation>
    <scope>NUCLEOTIDE SEQUENCE [LARGE SCALE GENOMIC DNA]</scope>
    <source>
        <strain evidence="3">JCM 13023</strain>
    </source>
</reference>
<gene>
    <name evidence="2" type="ORF">GCM10009676_45610</name>
</gene>
<evidence type="ECO:0000256" key="1">
    <source>
        <dbReference type="SAM" id="MobiDB-lite"/>
    </source>
</evidence>
<accession>A0ABP4HA24</accession>
<protein>
    <submittedName>
        <fullName evidence="2">Uncharacterized protein</fullName>
    </submittedName>
</protein>
<proteinExistence type="predicted"/>
<dbReference type="Pfam" id="PF20079">
    <property type="entry name" value="DUF6474"/>
    <property type="match status" value="1"/>
</dbReference>
<comment type="caution">
    <text evidence="2">The sequence shown here is derived from an EMBL/GenBank/DDBJ whole genome shotgun (WGS) entry which is preliminary data.</text>
</comment>
<sequence>MARTSRKNGADDTLSEASASSTFLETSESPEPQSTESSELGSAESEVATPSVTKTAKTSKKAGKAAKKAANSDEHASGLTPQKAKNAVKVAKIVIPAVGPALVPLAVRAAGTVREAYDRYQARKIGVPVEQLSEYSGHGGGLLARIAGAADGLRELRRAPHVTDDDVSFAQHAQGTLEQLTASVRAAEHMPSTRRKAAHKAISSELDTLESELLRRLGVA</sequence>
<keyword evidence="3" id="KW-1185">Reference proteome</keyword>
<dbReference type="EMBL" id="BAAALN010000019">
    <property type="protein sequence ID" value="GAA1253377.1"/>
    <property type="molecule type" value="Genomic_DNA"/>
</dbReference>
<feature type="compositionally biased region" description="Polar residues" evidence="1">
    <location>
        <begin position="15"/>
        <end position="24"/>
    </location>
</feature>
<feature type="compositionally biased region" description="Low complexity" evidence="1">
    <location>
        <begin position="25"/>
        <end position="39"/>
    </location>
</feature>
<organism evidence="2 3">
    <name type="scientific">Prauserella halophila</name>
    <dbReference type="NCBI Taxonomy" id="185641"/>
    <lineage>
        <taxon>Bacteria</taxon>
        <taxon>Bacillati</taxon>
        <taxon>Actinomycetota</taxon>
        <taxon>Actinomycetes</taxon>
        <taxon>Pseudonocardiales</taxon>
        <taxon>Pseudonocardiaceae</taxon>
        <taxon>Prauserella</taxon>
    </lineage>
</organism>
<dbReference type="Proteomes" id="UP001500653">
    <property type="component" value="Unassembled WGS sequence"/>
</dbReference>
<evidence type="ECO:0000313" key="2">
    <source>
        <dbReference type="EMBL" id="GAA1253377.1"/>
    </source>
</evidence>
<feature type="region of interest" description="Disordered" evidence="1">
    <location>
        <begin position="1"/>
        <end position="82"/>
    </location>
</feature>
<feature type="compositionally biased region" description="Low complexity" evidence="1">
    <location>
        <begin position="47"/>
        <end position="56"/>
    </location>
</feature>
<dbReference type="InterPro" id="IPR045522">
    <property type="entry name" value="DUF6474"/>
</dbReference>